<dbReference type="Gene3D" id="2.40.30.240">
    <property type="match status" value="1"/>
</dbReference>
<dbReference type="RefSeq" id="WP_163146011.1">
    <property type="nucleotide sequence ID" value="NZ_CP044455.1"/>
</dbReference>
<accession>A0A6C0Y3M9</accession>
<sequence>MATSFTKQEQVMFDNVMEGFDDLLVIAKGAELYDPLTAQEAVNARDKFWIPAPMIGASYDGFDQSANFDGLTQLNVPASVGYHKSVPKTLSSKNLRNTYAMEQFGKAAKQKLASDVNTALFNTAALFGSVVSKRTGAPTGYDDVADLDTRLTRIGVPTDSRMAFYSPSAMNAMAGNLASRAEDSARSRNAYEKALIRHDVAGFEVFKNDQEVRLAAAAGGATTVNGANQRTVPAATTISAGLEENKDNRYTDLVVTSATYADIKVGDAFTIAGVNELHMITKQDTGQLKTFRVVDKPAANTLRIYPAIIDPNEGSIASKEYANVTNAPATGAALTWLNTADASLNPFFRKESLILIPGSFSVETDDGWQVMRATTDLGIGVTYTRQGNINDLSCKCRWDIDFGAALLNPEMAGVQLFNQT</sequence>
<dbReference type="Pfam" id="PF11651">
    <property type="entry name" value="P22_CoatProtein"/>
    <property type="match status" value="1"/>
</dbReference>
<reference evidence="1 2" key="1">
    <citation type="submission" date="2019-09" db="EMBL/GenBank/DDBJ databases">
        <title>Non-baumannii Acinetobacter spp. carrying blaNDM-1 isolated in China.</title>
        <authorList>
            <person name="Cui C."/>
            <person name="Chen C."/>
            <person name="Sun J."/>
            <person name="Liu Y."/>
        </authorList>
    </citation>
    <scope>NUCLEOTIDE SEQUENCE [LARGE SCALE GENOMIC DNA]</scope>
    <source>
        <strain evidence="1 2">B18</strain>
    </source>
</reference>
<dbReference type="AlphaFoldDB" id="A0A6C0Y3M9"/>
<dbReference type="InterPro" id="IPR024659">
    <property type="entry name" value="Phage_coat_Gp5"/>
</dbReference>
<dbReference type="EMBL" id="CP044455">
    <property type="protein sequence ID" value="QIC70763.1"/>
    <property type="molecule type" value="Genomic_DNA"/>
</dbReference>
<protein>
    <recommendedName>
        <fullName evidence="3">Coat protein</fullName>
    </recommendedName>
</protein>
<dbReference type="Proteomes" id="UP000503440">
    <property type="component" value="Chromosome"/>
</dbReference>
<evidence type="ECO:0000313" key="2">
    <source>
        <dbReference type="Proteomes" id="UP000503440"/>
    </source>
</evidence>
<evidence type="ECO:0008006" key="3">
    <source>
        <dbReference type="Google" id="ProtNLM"/>
    </source>
</evidence>
<name>A0A6C0Y3M9_9GAMM</name>
<proteinExistence type="predicted"/>
<gene>
    <name evidence="1" type="ORF">FSC09_10225</name>
</gene>
<organism evidence="1 2">
    <name type="scientific">Acinetobacter indicus</name>
    <dbReference type="NCBI Taxonomy" id="756892"/>
    <lineage>
        <taxon>Bacteria</taxon>
        <taxon>Pseudomonadati</taxon>
        <taxon>Pseudomonadota</taxon>
        <taxon>Gammaproteobacteria</taxon>
        <taxon>Moraxellales</taxon>
        <taxon>Moraxellaceae</taxon>
        <taxon>Acinetobacter</taxon>
    </lineage>
</organism>
<evidence type="ECO:0000313" key="1">
    <source>
        <dbReference type="EMBL" id="QIC70763.1"/>
    </source>
</evidence>